<proteinExistence type="predicted"/>
<dbReference type="AlphaFoldDB" id="A0A8T3ABW1"/>
<organism evidence="1 2">
    <name type="scientific">Dendrobium nobile</name>
    <name type="common">Orchid</name>
    <dbReference type="NCBI Taxonomy" id="94219"/>
    <lineage>
        <taxon>Eukaryota</taxon>
        <taxon>Viridiplantae</taxon>
        <taxon>Streptophyta</taxon>
        <taxon>Embryophyta</taxon>
        <taxon>Tracheophyta</taxon>
        <taxon>Spermatophyta</taxon>
        <taxon>Magnoliopsida</taxon>
        <taxon>Liliopsida</taxon>
        <taxon>Asparagales</taxon>
        <taxon>Orchidaceae</taxon>
        <taxon>Epidendroideae</taxon>
        <taxon>Malaxideae</taxon>
        <taxon>Dendrobiinae</taxon>
        <taxon>Dendrobium</taxon>
    </lineage>
</organism>
<protein>
    <submittedName>
        <fullName evidence="1">Uncharacterized protein</fullName>
    </submittedName>
</protein>
<dbReference type="Proteomes" id="UP000829196">
    <property type="component" value="Unassembled WGS sequence"/>
</dbReference>
<reference evidence="1" key="1">
    <citation type="journal article" date="2022" name="Front. Genet.">
        <title>Chromosome-Scale Assembly of the Dendrobium nobile Genome Provides Insights Into the Molecular Mechanism of the Biosynthesis of the Medicinal Active Ingredient of Dendrobium.</title>
        <authorList>
            <person name="Xu Q."/>
            <person name="Niu S.-C."/>
            <person name="Li K.-L."/>
            <person name="Zheng P.-J."/>
            <person name="Zhang X.-J."/>
            <person name="Jia Y."/>
            <person name="Liu Y."/>
            <person name="Niu Y.-X."/>
            <person name="Yu L.-H."/>
            <person name="Chen D.-F."/>
            <person name="Zhang G.-Q."/>
        </authorList>
    </citation>
    <scope>NUCLEOTIDE SEQUENCE</scope>
    <source>
        <tissue evidence="1">Leaf</tissue>
    </source>
</reference>
<comment type="caution">
    <text evidence="1">The sequence shown here is derived from an EMBL/GenBank/DDBJ whole genome shotgun (WGS) entry which is preliminary data.</text>
</comment>
<dbReference type="PANTHER" id="PTHR11697">
    <property type="entry name" value="GENERAL TRANSCRIPTION FACTOR 2-RELATED ZINC FINGER PROTEIN"/>
    <property type="match status" value="1"/>
</dbReference>
<gene>
    <name evidence="1" type="ORF">KFK09_023771</name>
</gene>
<dbReference type="OrthoDB" id="6778351at2759"/>
<dbReference type="PANTHER" id="PTHR11697:SF230">
    <property type="entry name" value="ZINC FINGER, MYM DOMAIN CONTAINING 1"/>
    <property type="match status" value="1"/>
</dbReference>
<sequence length="192" mass="22328">MFSSVVHILEIVLEYDISSEQRGEAFALLDSIQSFYCSFCLHLMKDILGITAELSDALQRKYQDIVNAMSLVQISKIRLQDMRDNKWDAFITRVSLFCVEHKIITPDLNDKWVARGRSRRGHQEMTNLHHYRVDIFYTVLDMQLQELNNRFTEANTELLLCIACLNPSNLFSAFNKDKLIKLANLYPSDFTP</sequence>
<evidence type="ECO:0000313" key="1">
    <source>
        <dbReference type="EMBL" id="KAI0493650.1"/>
    </source>
</evidence>
<name>A0A8T3ABW1_DENNO</name>
<dbReference type="EMBL" id="JAGYWB010000017">
    <property type="protein sequence ID" value="KAI0493650.1"/>
    <property type="molecule type" value="Genomic_DNA"/>
</dbReference>
<accession>A0A8T3ABW1</accession>
<keyword evidence="2" id="KW-1185">Reference proteome</keyword>
<evidence type="ECO:0000313" key="2">
    <source>
        <dbReference type="Proteomes" id="UP000829196"/>
    </source>
</evidence>
<dbReference type="InterPro" id="IPR055298">
    <property type="entry name" value="AtLOH3-like"/>
</dbReference>